<evidence type="ECO:0000256" key="1">
    <source>
        <dbReference type="SAM" id="Phobius"/>
    </source>
</evidence>
<protein>
    <submittedName>
        <fullName evidence="2">Uncharacterized protein</fullName>
    </submittedName>
</protein>
<keyword evidence="1" id="KW-0812">Transmembrane</keyword>
<reference evidence="2" key="1">
    <citation type="submission" date="2023-07" db="EMBL/GenBank/DDBJ databases">
        <title>Genome content predicts the carbon catabolic preferences of heterotrophic bacteria.</title>
        <authorList>
            <person name="Gralka M."/>
        </authorList>
    </citation>
    <scope>NUCLEOTIDE SEQUENCE</scope>
    <source>
        <strain evidence="2">I2M02</strain>
    </source>
</reference>
<comment type="caution">
    <text evidence="2">The sequence shown here is derived from an EMBL/GenBank/DDBJ whole genome shotgun (WGS) entry which is preliminary data.</text>
</comment>
<feature type="transmembrane region" description="Helical" evidence="1">
    <location>
        <begin position="7"/>
        <end position="30"/>
    </location>
</feature>
<keyword evidence="1" id="KW-0472">Membrane</keyword>
<proteinExistence type="predicted"/>
<accession>A0AAW7XWL3</accession>
<name>A0AAW7XWL3_9RHOB</name>
<dbReference type="AlphaFoldDB" id="A0AAW7XWL3"/>
<dbReference type="Proteomes" id="UP001169823">
    <property type="component" value="Unassembled WGS sequence"/>
</dbReference>
<sequence length="166" mass="18375">MVRRKDSILIILIAVFIVTPAVLMLVAYLITGNPSLRPLAITLERLIEAGQIEDKSLIVALVEIGGQARTASTEATYQTALETAFSRLDAEVQVKFRHIPESSEVRVTYLVGESRIGPFPEARAAEGVLAATEAARMVVARRKAMAKEQERRDALDRNGFWQRLTN</sequence>
<keyword evidence="1" id="KW-1133">Transmembrane helix</keyword>
<organism evidence="2 3">
    <name type="scientific">Celeribacter halophilus</name>
    <dbReference type="NCBI Taxonomy" id="576117"/>
    <lineage>
        <taxon>Bacteria</taxon>
        <taxon>Pseudomonadati</taxon>
        <taxon>Pseudomonadota</taxon>
        <taxon>Alphaproteobacteria</taxon>
        <taxon>Rhodobacterales</taxon>
        <taxon>Roseobacteraceae</taxon>
        <taxon>Celeribacter</taxon>
    </lineage>
</organism>
<gene>
    <name evidence="2" type="ORF">Q4494_17395</name>
</gene>
<evidence type="ECO:0000313" key="3">
    <source>
        <dbReference type="Proteomes" id="UP001169823"/>
    </source>
</evidence>
<dbReference type="RefSeq" id="WP_303485844.1">
    <property type="nucleotide sequence ID" value="NZ_JAUOPJ010000021.1"/>
</dbReference>
<dbReference type="EMBL" id="JAUOPJ010000021">
    <property type="protein sequence ID" value="MDO6458861.1"/>
    <property type="molecule type" value="Genomic_DNA"/>
</dbReference>
<evidence type="ECO:0000313" key="2">
    <source>
        <dbReference type="EMBL" id="MDO6458861.1"/>
    </source>
</evidence>